<feature type="region of interest" description="Disordered" evidence="1">
    <location>
        <begin position="103"/>
        <end position="140"/>
    </location>
</feature>
<organism evidence="3 4">
    <name type="scientific">Mycolicibacterium moriokaense</name>
    <dbReference type="NCBI Taxonomy" id="39691"/>
    <lineage>
        <taxon>Bacteria</taxon>
        <taxon>Bacillati</taxon>
        <taxon>Actinomycetota</taxon>
        <taxon>Actinomycetes</taxon>
        <taxon>Mycobacteriales</taxon>
        <taxon>Mycobacteriaceae</taxon>
        <taxon>Mycolicibacterium</taxon>
    </lineage>
</organism>
<keyword evidence="2" id="KW-0732">Signal</keyword>
<name>A0AAD1H9F2_9MYCO</name>
<accession>A0AAD1H9F2</accession>
<dbReference type="EMBL" id="AP022560">
    <property type="protein sequence ID" value="BBX00459.1"/>
    <property type="molecule type" value="Genomic_DNA"/>
</dbReference>
<proteinExistence type="predicted"/>
<dbReference type="Proteomes" id="UP000466681">
    <property type="component" value="Chromosome"/>
</dbReference>
<reference evidence="3 4" key="1">
    <citation type="journal article" date="2019" name="Emerg. Microbes Infect.">
        <title>Comprehensive subspecies identification of 175 nontuberculous mycobacteria species based on 7547 genomic profiles.</title>
        <authorList>
            <person name="Matsumoto Y."/>
            <person name="Kinjo T."/>
            <person name="Motooka D."/>
            <person name="Nabeya D."/>
            <person name="Jung N."/>
            <person name="Uechi K."/>
            <person name="Horii T."/>
            <person name="Iida T."/>
            <person name="Fujita J."/>
            <person name="Nakamura S."/>
        </authorList>
    </citation>
    <scope>NUCLEOTIDE SEQUENCE [LARGE SCALE GENOMIC DNA]</scope>
    <source>
        <strain evidence="3 4">JCM 6375</strain>
    </source>
</reference>
<protein>
    <recommendedName>
        <fullName evidence="5">PASTA domain-containing protein</fullName>
    </recommendedName>
</protein>
<evidence type="ECO:0008006" key="5">
    <source>
        <dbReference type="Google" id="ProtNLM"/>
    </source>
</evidence>
<gene>
    <name evidence="3" type="ORF">MMOR_13950</name>
</gene>
<evidence type="ECO:0000313" key="4">
    <source>
        <dbReference type="Proteomes" id="UP000466681"/>
    </source>
</evidence>
<sequence>MKKLIVLGAGPVVASAAAALFFGAGTAAAAPDVVGQTYADAQTAIEDSGGTAVVASRFGDKLDEGDCIVTNAYDASFLRDGVDDGGQVNVVLNCSGAYATAKNPGSSVASPLGSAAKSEAEKQAAEEEQQALEEVSTPDE</sequence>
<dbReference type="AlphaFoldDB" id="A0AAD1H9F2"/>
<evidence type="ECO:0000313" key="3">
    <source>
        <dbReference type="EMBL" id="BBX00459.1"/>
    </source>
</evidence>
<feature type="signal peptide" evidence="2">
    <location>
        <begin position="1"/>
        <end position="29"/>
    </location>
</feature>
<feature type="compositionally biased region" description="Acidic residues" evidence="1">
    <location>
        <begin position="126"/>
        <end position="140"/>
    </location>
</feature>
<feature type="chain" id="PRO_5042040466" description="PASTA domain-containing protein" evidence="2">
    <location>
        <begin position="30"/>
        <end position="140"/>
    </location>
</feature>
<evidence type="ECO:0000256" key="2">
    <source>
        <dbReference type="SAM" id="SignalP"/>
    </source>
</evidence>
<dbReference type="RefSeq" id="WP_083153716.1">
    <property type="nucleotide sequence ID" value="NZ_AP022560.1"/>
</dbReference>
<evidence type="ECO:0000256" key="1">
    <source>
        <dbReference type="SAM" id="MobiDB-lite"/>
    </source>
</evidence>
<keyword evidence="4" id="KW-1185">Reference proteome</keyword>
<dbReference type="KEGG" id="mmor:MMOR_13950"/>